<evidence type="ECO:0000313" key="3">
    <source>
        <dbReference type="Proteomes" id="UP000813462"/>
    </source>
</evidence>
<sequence length="202" mass="23081">MEDLPKELVVSILLRLPAEDLRRCKGVCKSLYSIITSRPFIEVRRKIRNSYILVKYEDLISSKHVISLLCDETLEVVYTQTILSDTPLMDSMSSKDRVVKVVGCCNGVVCLRRIDMYVLWNPATRDAKIIPDGLYKIEGCNGGQMISWLVWNEEYGEHVMSFDISNEEHVIRFCNSPSLASHHPIPVHKPVELMAYTIVPLQ</sequence>
<reference evidence="2" key="1">
    <citation type="journal article" date="2021" name="Front. Plant Sci.">
        <title>Chromosome-Scale Genome Assembly for Chinese Sour Jujube and Insights Into Its Genome Evolution and Domestication Signature.</title>
        <authorList>
            <person name="Shen L.-Y."/>
            <person name="Luo H."/>
            <person name="Wang X.-L."/>
            <person name="Wang X.-M."/>
            <person name="Qiu X.-J."/>
            <person name="Liu H."/>
            <person name="Zhou S.-S."/>
            <person name="Jia K.-H."/>
            <person name="Nie S."/>
            <person name="Bao Y.-T."/>
            <person name="Zhang R.-G."/>
            <person name="Yun Q.-Z."/>
            <person name="Chai Y.-H."/>
            <person name="Lu J.-Y."/>
            <person name="Li Y."/>
            <person name="Zhao S.-W."/>
            <person name="Mao J.-F."/>
            <person name="Jia S.-G."/>
            <person name="Mao Y.-M."/>
        </authorList>
    </citation>
    <scope>NUCLEOTIDE SEQUENCE</scope>
    <source>
        <strain evidence="2">AT0</strain>
        <tissue evidence="2">Leaf</tissue>
    </source>
</reference>
<dbReference type="PANTHER" id="PTHR31672:SF13">
    <property type="entry name" value="F-BOX PROTEIN CPR30-LIKE"/>
    <property type="match status" value="1"/>
</dbReference>
<protein>
    <recommendedName>
        <fullName evidence="1">F-box domain-containing protein</fullName>
    </recommendedName>
</protein>
<evidence type="ECO:0000259" key="1">
    <source>
        <dbReference type="PROSITE" id="PS50181"/>
    </source>
</evidence>
<comment type="caution">
    <text evidence="2">The sequence shown here is derived from an EMBL/GenBank/DDBJ whole genome shotgun (WGS) entry which is preliminary data.</text>
</comment>
<dbReference type="SUPFAM" id="SSF81383">
    <property type="entry name" value="F-box domain"/>
    <property type="match status" value="1"/>
</dbReference>
<gene>
    <name evidence="2" type="ORF">FEM48_Zijuj02G0207100</name>
</gene>
<dbReference type="SMART" id="SM00256">
    <property type="entry name" value="FBOX"/>
    <property type="match status" value="1"/>
</dbReference>
<evidence type="ECO:0000313" key="2">
    <source>
        <dbReference type="EMBL" id="KAH7543656.1"/>
    </source>
</evidence>
<dbReference type="AlphaFoldDB" id="A0A978VXW1"/>
<dbReference type="InterPro" id="IPR001810">
    <property type="entry name" value="F-box_dom"/>
</dbReference>
<dbReference type="PANTHER" id="PTHR31672">
    <property type="entry name" value="BNACNNG10540D PROTEIN"/>
    <property type="match status" value="1"/>
</dbReference>
<dbReference type="Proteomes" id="UP000813462">
    <property type="component" value="Unassembled WGS sequence"/>
</dbReference>
<feature type="domain" description="F-box" evidence="1">
    <location>
        <begin position="1"/>
        <end position="47"/>
    </location>
</feature>
<dbReference type="Pfam" id="PF00646">
    <property type="entry name" value="F-box"/>
    <property type="match status" value="1"/>
</dbReference>
<dbReference type="InterPro" id="IPR036047">
    <property type="entry name" value="F-box-like_dom_sf"/>
</dbReference>
<dbReference type="PROSITE" id="PS50181">
    <property type="entry name" value="FBOX"/>
    <property type="match status" value="1"/>
</dbReference>
<proteinExistence type="predicted"/>
<name>A0A978VXW1_ZIZJJ</name>
<organism evidence="2 3">
    <name type="scientific">Ziziphus jujuba var. spinosa</name>
    <dbReference type="NCBI Taxonomy" id="714518"/>
    <lineage>
        <taxon>Eukaryota</taxon>
        <taxon>Viridiplantae</taxon>
        <taxon>Streptophyta</taxon>
        <taxon>Embryophyta</taxon>
        <taxon>Tracheophyta</taxon>
        <taxon>Spermatophyta</taxon>
        <taxon>Magnoliopsida</taxon>
        <taxon>eudicotyledons</taxon>
        <taxon>Gunneridae</taxon>
        <taxon>Pentapetalae</taxon>
        <taxon>rosids</taxon>
        <taxon>fabids</taxon>
        <taxon>Rosales</taxon>
        <taxon>Rhamnaceae</taxon>
        <taxon>Paliureae</taxon>
        <taxon>Ziziphus</taxon>
    </lineage>
</organism>
<dbReference type="EMBL" id="JAEACU010000002">
    <property type="protein sequence ID" value="KAH7543656.1"/>
    <property type="molecule type" value="Genomic_DNA"/>
</dbReference>
<dbReference type="Gene3D" id="1.20.1280.50">
    <property type="match status" value="1"/>
</dbReference>
<accession>A0A978VXW1</accession>
<dbReference type="InterPro" id="IPR050796">
    <property type="entry name" value="SCF_F-box_component"/>
</dbReference>